<feature type="transmembrane region" description="Helical" evidence="2">
    <location>
        <begin position="7"/>
        <end position="29"/>
    </location>
</feature>
<dbReference type="AlphaFoldDB" id="A0A419TA24"/>
<organism evidence="3 4">
    <name type="scientific">Thermohalobacter berrensis</name>
    <dbReference type="NCBI Taxonomy" id="99594"/>
    <lineage>
        <taxon>Bacteria</taxon>
        <taxon>Bacillati</taxon>
        <taxon>Bacillota</taxon>
        <taxon>Tissierellia</taxon>
        <taxon>Tissierellales</taxon>
        <taxon>Thermohalobacteraceae</taxon>
        <taxon>Thermohalobacter</taxon>
    </lineage>
</organism>
<reference evidence="3 4" key="1">
    <citation type="submission" date="2016-08" db="EMBL/GenBank/DDBJ databases">
        <title>Novel Firmicutes and Novel Genomes.</title>
        <authorList>
            <person name="Poppleton D.I."/>
            <person name="Gribaldo S."/>
        </authorList>
    </citation>
    <scope>NUCLEOTIDE SEQUENCE [LARGE SCALE GENOMIC DNA]</scope>
    <source>
        <strain evidence="3 4">CTT3</strain>
    </source>
</reference>
<proteinExistence type="inferred from homology"/>
<comment type="similarity">
    <text evidence="1">Belongs to the YggT family.</text>
</comment>
<gene>
    <name evidence="3" type="ORF">BET03_00415</name>
</gene>
<keyword evidence="2" id="KW-0812">Transmembrane</keyword>
<dbReference type="EMBL" id="MCIB01000001">
    <property type="protein sequence ID" value="RKD34330.1"/>
    <property type="molecule type" value="Genomic_DNA"/>
</dbReference>
<dbReference type="InterPro" id="IPR003425">
    <property type="entry name" value="CCB3/YggT"/>
</dbReference>
<comment type="caution">
    <text evidence="3">The sequence shown here is derived from an EMBL/GenBank/DDBJ whole genome shotgun (WGS) entry which is preliminary data.</text>
</comment>
<evidence type="ECO:0000256" key="1">
    <source>
        <dbReference type="ARBA" id="ARBA00010894"/>
    </source>
</evidence>
<evidence type="ECO:0008006" key="5">
    <source>
        <dbReference type="Google" id="ProtNLM"/>
    </source>
</evidence>
<evidence type="ECO:0000256" key="2">
    <source>
        <dbReference type="SAM" id="Phobius"/>
    </source>
</evidence>
<dbReference type="Pfam" id="PF02325">
    <property type="entry name" value="CCB3_YggT"/>
    <property type="match status" value="1"/>
</dbReference>
<sequence>MWVLERAFAIFVDIIETLIIVRILLSFIIRDFSNPIFNLVYQVTEPILAPFRNLISKLGISTGMFDFSPLLAFMFLNLLSYILEVLVW</sequence>
<evidence type="ECO:0000313" key="3">
    <source>
        <dbReference type="EMBL" id="RKD34330.1"/>
    </source>
</evidence>
<protein>
    <recommendedName>
        <fullName evidence="5">YggT family protein</fullName>
    </recommendedName>
</protein>
<keyword evidence="4" id="KW-1185">Reference proteome</keyword>
<dbReference type="Proteomes" id="UP000284177">
    <property type="component" value="Unassembled WGS sequence"/>
</dbReference>
<keyword evidence="2" id="KW-0472">Membrane</keyword>
<dbReference type="RefSeq" id="WP_120166107.1">
    <property type="nucleotide sequence ID" value="NZ_MCIB01000001.1"/>
</dbReference>
<dbReference type="PANTHER" id="PTHR33219">
    <property type="entry name" value="YLMG HOMOLOG PROTEIN 2, CHLOROPLASTIC"/>
    <property type="match status" value="1"/>
</dbReference>
<accession>A0A419TA24</accession>
<evidence type="ECO:0000313" key="4">
    <source>
        <dbReference type="Proteomes" id="UP000284177"/>
    </source>
</evidence>
<feature type="transmembrane region" description="Helical" evidence="2">
    <location>
        <begin position="67"/>
        <end position="87"/>
    </location>
</feature>
<dbReference type="PANTHER" id="PTHR33219:SF14">
    <property type="entry name" value="PROTEIN COFACTOR ASSEMBLY OF COMPLEX C SUBUNIT B CCB3, CHLOROPLASTIC-RELATED"/>
    <property type="match status" value="1"/>
</dbReference>
<dbReference type="OrthoDB" id="283553at2"/>
<name>A0A419TA24_9FIRM</name>
<dbReference type="GO" id="GO:0016020">
    <property type="term" value="C:membrane"/>
    <property type="evidence" value="ECO:0007669"/>
    <property type="project" value="InterPro"/>
</dbReference>
<keyword evidence="2" id="KW-1133">Transmembrane helix</keyword>